<name>A0ABR3EU39_9AGAR</name>
<protein>
    <recommendedName>
        <fullName evidence="4">F-box domain-containing protein</fullName>
    </recommendedName>
</protein>
<dbReference type="Proteomes" id="UP001465976">
    <property type="component" value="Unassembled WGS sequence"/>
</dbReference>
<gene>
    <name evidence="2" type="ORF">V5O48_015595</name>
</gene>
<accession>A0ABR3EU39</accession>
<dbReference type="InterPro" id="IPR032675">
    <property type="entry name" value="LRR_dom_sf"/>
</dbReference>
<dbReference type="EMBL" id="JBAHYK010001904">
    <property type="protein sequence ID" value="KAL0566417.1"/>
    <property type="molecule type" value="Genomic_DNA"/>
</dbReference>
<organism evidence="2 3">
    <name type="scientific">Marasmius crinis-equi</name>
    <dbReference type="NCBI Taxonomy" id="585013"/>
    <lineage>
        <taxon>Eukaryota</taxon>
        <taxon>Fungi</taxon>
        <taxon>Dikarya</taxon>
        <taxon>Basidiomycota</taxon>
        <taxon>Agaricomycotina</taxon>
        <taxon>Agaricomycetes</taxon>
        <taxon>Agaricomycetidae</taxon>
        <taxon>Agaricales</taxon>
        <taxon>Marasmiineae</taxon>
        <taxon>Marasmiaceae</taxon>
        <taxon>Marasmius</taxon>
    </lineage>
</organism>
<dbReference type="SUPFAM" id="SSF52047">
    <property type="entry name" value="RNI-like"/>
    <property type="match status" value="1"/>
</dbReference>
<dbReference type="Gene3D" id="3.80.10.10">
    <property type="entry name" value="Ribonuclease Inhibitor"/>
    <property type="match status" value="1"/>
</dbReference>
<evidence type="ECO:0000313" key="2">
    <source>
        <dbReference type="EMBL" id="KAL0566417.1"/>
    </source>
</evidence>
<reference evidence="2 3" key="1">
    <citation type="submission" date="2024-02" db="EMBL/GenBank/DDBJ databases">
        <title>A draft genome for the cacao thread blight pathogen Marasmius crinis-equi.</title>
        <authorList>
            <person name="Cohen S.P."/>
            <person name="Baruah I.K."/>
            <person name="Amoako-Attah I."/>
            <person name="Bukari Y."/>
            <person name="Meinhardt L.W."/>
            <person name="Bailey B.A."/>
        </authorList>
    </citation>
    <scope>NUCLEOTIDE SEQUENCE [LARGE SCALE GENOMIC DNA]</scope>
    <source>
        <strain evidence="2 3">GH-76</strain>
    </source>
</reference>
<evidence type="ECO:0000256" key="1">
    <source>
        <dbReference type="SAM" id="MobiDB-lite"/>
    </source>
</evidence>
<feature type="region of interest" description="Disordered" evidence="1">
    <location>
        <begin position="1"/>
        <end position="29"/>
    </location>
</feature>
<comment type="caution">
    <text evidence="2">The sequence shown here is derived from an EMBL/GenBank/DDBJ whole genome shotgun (WGS) entry which is preliminary data.</text>
</comment>
<evidence type="ECO:0008006" key="4">
    <source>
        <dbReference type="Google" id="ProtNLM"/>
    </source>
</evidence>
<proteinExistence type="predicted"/>
<keyword evidence="3" id="KW-1185">Reference proteome</keyword>
<sequence>MPSDGEISQSQAILTQEAASTPQSDEESTVLSQRSEMLATREQAYRVPGEVWEMIFSICSTLDRYSFRVECGPGEETQNVHLPALVLSQVCARWRGIMKSSPRLWSSISIEFIHLPFDIVPILELYFVGSKDYPLDIRIIRDSDYVYSLPPPLSKHDLSAWRTLSQHMPRCRNLSFRLAHIDLPEIGGLSFPRLESVCEEAVRYDSGEEKSSWLWQALERSPILTRVSLFEFHHALPLSRLTSLELRCVMAREVGLLLDVLPTCERLEHLSLRGLDDSDMDLVVLRHAEAPSSFRKISISGEDYTPLWEDNLLLSSLLEALSMPSLVCIELRCTGRPPSLLTTAKQSPRLERVHLMLHCPAASQSPSHTLVPFLRSLRNLMHLELTTNPVGHPPYSDEVLVAVLSLLERRPDSSVCFPELKSLSLRLSCVTLDCAVVEKVLQALSDRCSASRTLKEFCLLVNPMLERNELEQIESAMLGPALVQRIRRVEQDYGIIIAIEDIYVASPRWRFLAEALTHQRW</sequence>
<evidence type="ECO:0000313" key="3">
    <source>
        <dbReference type="Proteomes" id="UP001465976"/>
    </source>
</evidence>